<organism evidence="1 2">
    <name type="scientific">Stentor coeruleus</name>
    <dbReference type="NCBI Taxonomy" id="5963"/>
    <lineage>
        <taxon>Eukaryota</taxon>
        <taxon>Sar</taxon>
        <taxon>Alveolata</taxon>
        <taxon>Ciliophora</taxon>
        <taxon>Postciliodesmatophora</taxon>
        <taxon>Heterotrichea</taxon>
        <taxon>Heterotrichida</taxon>
        <taxon>Stentoridae</taxon>
        <taxon>Stentor</taxon>
    </lineage>
</organism>
<name>A0A1R2CCM9_9CILI</name>
<gene>
    <name evidence="1" type="ORF">SteCoe_11614</name>
</gene>
<protein>
    <submittedName>
        <fullName evidence="1">Uncharacterized protein</fullName>
    </submittedName>
</protein>
<dbReference type="OrthoDB" id="293479at2759"/>
<keyword evidence="2" id="KW-1185">Reference proteome</keyword>
<dbReference type="EMBL" id="MPUH01000195">
    <property type="protein sequence ID" value="OMJ86761.1"/>
    <property type="molecule type" value="Genomic_DNA"/>
</dbReference>
<sequence length="209" mass="24730">MEPYEDKKKRRSKADSEGRSFMCECGKAYLSYQALYTHKKAKHSDTISPEDFPKKKRGRPRINNVINKEDAFSSLSSKDDPLTRIIKNWNETECKGTCDEAFAKYLMFKHSKLSENEYRALRSSVYSLRDCVNKYYERLDTENFLENESEYTITEKPTMIPNISNFYIIEYLPREKPIHDKEKEIAFMLGFCRWLNEQNYTDLEIAISS</sequence>
<dbReference type="AlphaFoldDB" id="A0A1R2CCM9"/>
<evidence type="ECO:0000313" key="1">
    <source>
        <dbReference type="EMBL" id="OMJ86761.1"/>
    </source>
</evidence>
<reference evidence="1 2" key="1">
    <citation type="submission" date="2016-11" db="EMBL/GenBank/DDBJ databases">
        <title>The macronuclear genome of Stentor coeruleus: a giant cell with tiny introns.</title>
        <authorList>
            <person name="Slabodnick M."/>
            <person name="Ruby J.G."/>
            <person name="Reiff S.B."/>
            <person name="Swart E.C."/>
            <person name="Gosai S."/>
            <person name="Prabakaran S."/>
            <person name="Witkowska E."/>
            <person name="Larue G.E."/>
            <person name="Fisher S."/>
            <person name="Freeman R.M."/>
            <person name="Gunawardena J."/>
            <person name="Chu W."/>
            <person name="Stover N.A."/>
            <person name="Gregory B.D."/>
            <person name="Nowacki M."/>
            <person name="Derisi J."/>
            <person name="Roy S.W."/>
            <person name="Marshall W.F."/>
            <person name="Sood P."/>
        </authorList>
    </citation>
    <scope>NUCLEOTIDE SEQUENCE [LARGE SCALE GENOMIC DNA]</scope>
    <source>
        <strain evidence="1">WM001</strain>
    </source>
</reference>
<accession>A0A1R2CCM9</accession>
<dbReference type="Proteomes" id="UP000187209">
    <property type="component" value="Unassembled WGS sequence"/>
</dbReference>
<comment type="caution">
    <text evidence="1">The sequence shown here is derived from an EMBL/GenBank/DDBJ whole genome shotgun (WGS) entry which is preliminary data.</text>
</comment>
<proteinExistence type="predicted"/>
<evidence type="ECO:0000313" key="2">
    <source>
        <dbReference type="Proteomes" id="UP000187209"/>
    </source>
</evidence>